<evidence type="ECO:0008006" key="4">
    <source>
        <dbReference type="Google" id="ProtNLM"/>
    </source>
</evidence>
<evidence type="ECO:0000313" key="2">
    <source>
        <dbReference type="EMBL" id="RXT42925.1"/>
    </source>
</evidence>
<dbReference type="AlphaFoldDB" id="A0A4Q1UV97"/>
<evidence type="ECO:0000256" key="1">
    <source>
        <dbReference type="SAM" id="SignalP"/>
    </source>
</evidence>
<name>A0A4Q1UV97_9BRAD</name>
<feature type="signal peptide" evidence="1">
    <location>
        <begin position="1"/>
        <end position="23"/>
    </location>
</feature>
<organism evidence="2 3">
    <name type="scientific">Bradyrhizobium betae</name>
    <dbReference type="NCBI Taxonomy" id="244734"/>
    <lineage>
        <taxon>Bacteria</taxon>
        <taxon>Pseudomonadati</taxon>
        <taxon>Pseudomonadota</taxon>
        <taxon>Alphaproteobacteria</taxon>
        <taxon>Hyphomicrobiales</taxon>
        <taxon>Nitrobacteraceae</taxon>
        <taxon>Bradyrhizobium</taxon>
    </lineage>
</organism>
<keyword evidence="1" id="KW-0732">Signal</keyword>
<feature type="chain" id="PRO_5020468990" description="3',5'-cyclic-nucleotide phosphodiesterase" evidence="1">
    <location>
        <begin position="24"/>
        <end position="97"/>
    </location>
</feature>
<keyword evidence="3" id="KW-1185">Reference proteome</keyword>
<proteinExistence type="predicted"/>
<reference evidence="2 3" key="1">
    <citation type="submission" date="2017-03" db="EMBL/GenBank/DDBJ databases">
        <authorList>
            <person name="Safronova V.I."/>
            <person name="Sazanova A.L."/>
            <person name="Chirak E.R."/>
        </authorList>
    </citation>
    <scope>NUCLEOTIDE SEQUENCE [LARGE SCALE GENOMIC DNA]</scope>
    <source>
        <strain evidence="2 3">Opo-243</strain>
    </source>
</reference>
<gene>
    <name evidence="2" type="ORF">B5V03_24100</name>
</gene>
<comment type="caution">
    <text evidence="2">The sequence shown here is derived from an EMBL/GenBank/DDBJ whole genome shotgun (WGS) entry which is preliminary data.</text>
</comment>
<evidence type="ECO:0000313" key="3">
    <source>
        <dbReference type="Proteomes" id="UP000290819"/>
    </source>
</evidence>
<dbReference type="Proteomes" id="UP000290819">
    <property type="component" value="Unassembled WGS sequence"/>
</dbReference>
<dbReference type="OrthoDB" id="7998990at2"/>
<protein>
    <recommendedName>
        <fullName evidence="4">3',5'-cyclic-nucleotide phosphodiesterase</fullName>
    </recommendedName>
</protein>
<accession>A0A4Q1UV97</accession>
<sequence length="97" mass="10342">MFKNRLILAILVFVSLGGGVALAQEDRGTAEQRAACAPDAFRLCAGYIPDPTNVEACLRQRKSDLSDACRAVFENAAAAASVRTIGSHRYRGAKDGE</sequence>
<dbReference type="EMBL" id="MZXW01000032">
    <property type="protein sequence ID" value="RXT42925.1"/>
    <property type="molecule type" value="Genomic_DNA"/>
</dbReference>
<dbReference type="RefSeq" id="WP_129272910.1">
    <property type="nucleotide sequence ID" value="NZ_MZXW01000032.1"/>
</dbReference>